<evidence type="ECO:0000256" key="1">
    <source>
        <dbReference type="SAM" id="MobiDB-lite"/>
    </source>
</evidence>
<dbReference type="EMBL" id="ML977314">
    <property type="protein sequence ID" value="KAF2119825.1"/>
    <property type="molecule type" value="Genomic_DNA"/>
</dbReference>
<gene>
    <name evidence="3" type="ORF">BDV96DRAFT_312061</name>
</gene>
<protein>
    <submittedName>
        <fullName evidence="3">Uncharacterized protein</fullName>
    </submittedName>
</protein>
<reference evidence="3" key="1">
    <citation type="journal article" date="2020" name="Stud. Mycol.">
        <title>101 Dothideomycetes genomes: a test case for predicting lifestyles and emergence of pathogens.</title>
        <authorList>
            <person name="Haridas S."/>
            <person name="Albert R."/>
            <person name="Binder M."/>
            <person name="Bloem J."/>
            <person name="Labutti K."/>
            <person name="Salamov A."/>
            <person name="Andreopoulos B."/>
            <person name="Baker S."/>
            <person name="Barry K."/>
            <person name="Bills G."/>
            <person name="Bluhm B."/>
            <person name="Cannon C."/>
            <person name="Castanera R."/>
            <person name="Culley D."/>
            <person name="Daum C."/>
            <person name="Ezra D."/>
            <person name="Gonzalez J."/>
            <person name="Henrissat B."/>
            <person name="Kuo A."/>
            <person name="Liang C."/>
            <person name="Lipzen A."/>
            <person name="Lutzoni F."/>
            <person name="Magnuson J."/>
            <person name="Mondo S."/>
            <person name="Nolan M."/>
            <person name="Ohm R."/>
            <person name="Pangilinan J."/>
            <person name="Park H.-J."/>
            <person name="Ramirez L."/>
            <person name="Alfaro M."/>
            <person name="Sun H."/>
            <person name="Tritt A."/>
            <person name="Yoshinaga Y."/>
            <person name="Zwiers L.-H."/>
            <person name="Turgeon B."/>
            <person name="Goodwin S."/>
            <person name="Spatafora J."/>
            <person name="Crous P."/>
            <person name="Grigoriev I."/>
        </authorList>
    </citation>
    <scope>NUCLEOTIDE SEQUENCE</scope>
    <source>
        <strain evidence="3">CBS 627.86</strain>
    </source>
</reference>
<dbReference type="Proteomes" id="UP000799770">
    <property type="component" value="Unassembled WGS sequence"/>
</dbReference>
<sequence length="389" mass="41949">MNSAGLLFLLARALASPLDPKFASTGGVDIFTSCFPGRGMMNNDGFAARDQLLDAIPSDGVQLAEMGCFYKRVNTAVLSICNWTNSTRVVNVEEAELALMALVDQCRSGSFAGQHRANGVAYAAYGAMAGQYIRSASSANSQKYSRRDRLDGCNDIGWNGVEHFNCDKPKDRTTGADGNCPGHSDPKNRCTAYCEVKRTGSLGPEQLVPGEAGHISPKGQAQNIAHGTEISITHGFSVGLGGSYQEAVSAGVSYQFSVTHTKSTTVEYQGVQDPPHRARWVYWARFVDTCGDLSERELHKPESPTYPVSLPPVCRGEVKTTHNFCAMSPMLDNQGQPILLFAQQYVDDGSEVLPMEEQPVSYQDACVNAGSSHVKDPDGDGQDECLTDL</sequence>
<dbReference type="OrthoDB" id="3596036at2759"/>
<feature type="compositionally biased region" description="Acidic residues" evidence="1">
    <location>
        <begin position="379"/>
        <end position="389"/>
    </location>
</feature>
<dbReference type="AlphaFoldDB" id="A0A6A5ZKL8"/>
<keyword evidence="4" id="KW-1185">Reference proteome</keyword>
<feature type="region of interest" description="Disordered" evidence="1">
    <location>
        <begin position="369"/>
        <end position="389"/>
    </location>
</feature>
<accession>A0A6A5ZKL8</accession>
<organism evidence="3 4">
    <name type="scientific">Lophiotrema nucula</name>
    <dbReference type="NCBI Taxonomy" id="690887"/>
    <lineage>
        <taxon>Eukaryota</taxon>
        <taxon>Fungi</taxon>
        <taxon>Dikarya</taxon>
        <taxon>Ascomycota</taxon>
        <taxon>Pezizomycotina</taxon>
        <taxon>Dothideomycetes</taxon>
        <taxon>Pleosporomycetidae</taxon>
        <taxon>Pleosporales</taxon>
        <taxon>Lophiotremataceae</taxon>
        <taxon>Lophiotrema</taxon>
    </lineage>
</organism>
<keyword evidence="2" id="KW-0732">Signal</keyword>
<evidence type="ECO:0000313" key="4">
    <source>
        <dbReference type="Proteomes" id="UP000799770"/>
    </source>
</evidence>
<feature type="chain" id="PRO_5025500787" evidence="2">
    <location>
        <begin position="16"/>
        <end position="389"/>
    </location>
</feature>
<feature type="signal peptide" evidence="2">
    <location>
        <begin position="1"/>
        <end position="15"/>
    </location>
</feature>
<name>A0A6A5ZKL8_9PLEO</name>
<evidence type="ECO:0000313" key="3">
    <source>
        <dbReference type="EMBL" id="KAF2119825.1"/>
    </source>
</evidence>
<evidence type="ECO:0000256" key="2">
    <source>
        <dbReference type="SAM" id="SignalP"/>
    </source>
</evidence>
<proteinExistence type="predicted"/>